<keyword evidence="1" id="KW-0812">Transmembrane</keyword>
<dbReference type="Gene3D" id="1.20.58.130">
    <property type="match status" value="1"/>
</dbReference>
<feature type="transmembrane region" description="Helical" evidence="1">
    <location>
        <begin position="100"/>
        <end position="121"/>
    </location>
</feature>
<sequence length="127" mass="14285">MEEKYLEILTQTVERSKSNTHQIDEIKSDIKEIREESKALNQLATSVELIAKDMTVFKDDVSSFKSDVAEIKVAQSEMKDEIADVKNEAIRKKAGWFDSIGKFIITTIGTGILAFLLGNLFPNIFGK</sequence>
<dbReference type="Proteomes" id="UP000021369">
    <property type="component" value="Unassembled WGS sequence"/>
</dbReference>
<evidence type="ECO:0000256" key="1">
    <source>
        <dbReference type="SAM" id="Phobius"/>
    </source>
</evidence>
<evidence type="ECO:0000313" key="2">
    <source>
        <dbReference type="EMBL" id="EXM37640.1"/>
    </source>
</evidence>
<dbReference type="RefSeq" id="WP_051506610.1">
    <property type="nucleotide sequence ID" value="NZ_JEOB01000004.1"/>
</dbReference>
<dbReference type="EMBL" id="JEOB01000004">
    <property type="protein sequence ID" value="EXM37640.1"/>
    <property type="molecule type" value="Genomic_DNA"/>
</dbReference>
<reference evidence="2 3" key="1">
    <citation type="submission" date="2013-06" db="EMBL/GenBank/DDBJ databases">
        <title>Rumen cellulosomics: divergent fiber-degrading strategies revealed by comparative genome-wide analysis of six Ruminococcal strains.</title>
        <authorList>
            <person name="Dassa B."/>
            <person name="Borovok I."/>
            <person name="Lamed R."/>
            <person name="Flint H."/>
            <person name="Yeoman C.J."/>
            <person name="White B."/>
            <person name="Bayer E.A."/>
        </authorList>
    </citation>
    <scope>NUCLEOTIDE SEQUENCE [LARGE SCALE GENOMIC DNA]</scope>
    <source>
        <strain evidence="2 3">SY3</strain>
    </source>
</reference>
<organism evidence="2 3">
    <name type="scientific">Ruminococcus albus SY3</name>
    <dbReference type="NCBI Taxonomy" id="1341156"/>
    <lineage>
        <taxon>Bacteria</taxon>
        <taxon>Bacillati</taxon>
        <taxon>Bacillota</taxon>
        <taxon>Clostridia</taxon>
        <taxon>Eubacteriales</taxon>
        <taxon>Oscillospiraceae</taxon>
        <taxon>Ruminococcus</taxon>
    </lineage>
</organism>
<evidence type="ECO:0000313" key="3">
    <source>
        <dbReference type="Proteomes" id="UP000021369"/>
    </source>
</evidence>
<name>A0A011WKU2_RUMAL</name>
<dbReference type="PATRIC" id="fig|1341156.4.peg.2507"/>
<accession>A0A011WKU2</accession>
<gene>
    <name evidence="2" type="ORF">RASY3_14205</name>
</gene>
<protein>
    <submittedName>
        <fullName evidence="2">Uncharacterized protein</fullName>
    </submittedName>
</protein>
<dbReference type="AlphaFoldDB" id="A0A011WKU2"/>
<keyword evidence="1" id="KW-1133">Transmembrane helix</keyword>
<keyword evidence="3" id="KW-1185">Reference proteome</keyword>
<proteinExistence type="predicted"/>
<comment type="caution">
    <text evidence="2">The sequence shown here is derived from an EMBL/GenBank/DDBJ whole genome shotgun (WGS) entry which is preliminary data.</text>
</comment>
<keyword evidence="1" id="KW-0472">Membrane</keyword>